<name>A0ABV6DQQ6_9BACL</name>
<gene>
    <name evidence="1" type="ORF">ACFFK0_21440</name>
</gene>
<dbReference type="Proteomes" id="UP001589776">
    <property type="component" value="Unassembled WGS sequence"/>
</dbReference>
<dbReference type="RefSeq" id="WP_377472418.1">
    <property type="nucleotide sequence ID" value="NZ_JBHLWN010000077.1"/>
</dbReference>
<organism evidence="1 2">
    <name type="scientific">Paenibacillus chartarius</name>
    <dbReference type="NCBI Taxonomy" id="747481"/>
    <lineage>
        <taxon>Bacteria</taxon>
        <taxon>Bacillati</taxon>
        <taxon>Bacillota</taxon>
        <taxon>Bacilli</taxon>
        <taxon>Bacillales</taxon>
        <taxon>Paenibacillaceae</taxon>
        <taxon>Paenibacillus</taxon>
    </lineage>
</organism>
<proteinExistence type="predicted"/>
<dbReference type="EMBL" id="JBHLWN010000077">
    <property type="protein sequence ID" value="MFC0214978.1"/>
    <property type="molecule type" value="Genomic_DNA"/>
</dbReference>
<evidence type="ECO:0000313" key="2">
    <source>
        <dbReference type="Proteomes" id="UP001589776"/>
    </source>
</evidence>
<evidence type="ECO:0000313" key="1">
    <source>
        <dbReference type="EMBL" id="MFC0214978.1"/>
    </source>
</evidence>
<comment type="caution">
    <text evidence="1">The sequence shown here is derived from an EMBL/GenBank/DDBJ whole genome shotgun (WGS) entry which is preliminary data.</text>
</comment>
<sequence>MANRKLLIDRDFQEALDRQTAIRVFQNDHVISSGGIIIRFDDRLVVIQSGVSDISYLDRDSCEFFEMKRR</sequence>
<accession>A0ABV6DQQ6</accession>
<protein>
    <submittedName>
        <fullName evidence="1">Uncharacterized protein</fullName>
    </submittedName>
</protein>
<keyword evidence="2" id="KW-1185">Reference proteome</keyword>
<reference evidence="1 2" key="1">
    <citation type="submission" date="2024-09" db="EMBL/GenBank/DDBJ databases">
        <authorList>
            <person name="Sun Q."/>
            <person name="Mori K."/>
        </authorList>
    </citation>
    <scope>NUCLEOTIDE SEQUENCE [LARGE SCALE GENOMIC DNA]</scope>
    <source>
        <strain evidence="1 2">CCM 7759</strain>
    </source>
</reference>